<evidence type="ECO:0000256" key="1">
    <source>
        <dbReference type="SAM" id="Phobius"/>
    </source>
</evidence>
<comment type="caution">
    <text evidence="2">The sequence shown here is derived from an EMBL/GenBank/DDBJ whole genome shotgun (WGS) entry which is preliminary data.</text>
</comment>
<sequence>MPCHIDAIVRVNQVHLTISKDLNLIVVWAIGVYPLEILLVGIAQDVMKGLNEENAIVNVSVKNYIGKIKYNFMAIIVIKDNLYTNAVDISYIDIPFVIKVGCYSSRHVRVDDETDDYVKYINLIFDENKHVSEYNKEHKYKSDEFLKIMKR</sequence>
<evidence type="ECO:0000313" key="2">
    <source>
        <dbReference type="EMBL" id="CAG8604323.1"/>
    </source>
</evidence>
<accession>A0ABN7ULE1</accession>
<organism evidence="2 3">
    <name type="scientific">Gigaspora margarita</name>
    <dbReference type="NCBI Taxonomy" id="4874"/>
    <lineage>
        <taxon>Eukaryota</taxon>
        <taxon>Fungi</taxon>
        <taxon>Fungi incertae sedis</taxon>
        <taxon>Mucoromycota</taxon>
        <taxon>Glomeromycotina</taxon>
        <taxon>Glomeromycetes</taxon>
        <taxon>Diversisporales</taxon>
        <taxon>Gigasporaceae</taxon>
        <taxon>Gigaspora</taxon>
    </lineage>
</organism>
<name>A0ABN7ULE1_GIGMA</name>
<gene>
    <name evidence="2" type="ORF">GMARGA_LOCUS7040</name>
</gene>
<reference evidence="2 3" key="1">
    <citation type="submission" date="2021-06" db="EMBL/GenBank/DDBJ databases">
        <authorList>
            <person name="Kallberg Y."/>
            <person name="Tangrot J."/>
            <person name="Rosling A."/>
        </authorList>
    </citation>
    <scope>NUCLEOTIDE SEQUENCE [LARGE SCALE GENOMIC DNA]</scope>
    <source>
        <strain evidence="2 3">120-4 pot B 10/14</strain>
    </source>
</reference>
<evidence type="ECO:0000313" key="3">
    <source>
        <dbReference type="Proteomes" id="UP000789901"/>
    </source>
</evidence>
<dbReference type="Proteomes" id="UP000789901">
    <property type="component" value="Unassembled WGS sequence"/>
</dbReference>
<keyword evidence="1" id="KW-1133">Transmembrane helix</keyword>
<keyword evidence="1" id="KW-0472">Membrane</keyword>
<keyword evidence="1" id="KW-0812">Transmembrane</keyword>
<feature type="transmembrane region" description="Helical" evidence="1">
    <location>
        <begin position="25"/>
        <end position="43"/>
    </location>
</feature>
<proteinExistence type="predicted"/>
<keyword evidence="3" id="KW-1185">Reference proteome</keyword>
<protein>
    <submittedName>
        <fullName evidence="2">29863_t:CDS:1</fullName>
    </submittedName>
</protein>
<dbReference type="EMBL" id="CAJVQB010003307">
    <property type="protein sequence ID" value="CAG8604323.1"/>
    <property type="molecule type" value="Genomic_DNA"/>
</dbReference>